<organism evidence="1 2">
    <name type="scientific">Spiribacter salinus</name>
    <dbReference type="NCBI Taxonomy" id="1335746"/>
    <lineage>
        <taxon>Bacteria</taxon>
        <taxon>Pseudomonadati</taxon>
        <taxon>Pseudomonadota</taxon>
        <taxon>Gammaproteobacteria</taxon>
        <taxon>Chromatiales</taxon>
        <taxon>Ectothiorhodospiraceae</taxon>
        <taxon>Spiribacter</taxon>
    </lineage>
</organism>
<evidence type="ECO:0000313" key="2">
    <source>
        <dbReference type="Proteomes" id="UP000315400"/>
    </source>
</evidence>
<gene>
    <name evidence="1" type="ORF">FKY71_16460</name>
</gene>
<protein>
    <submittedName>
        <fullName evidence="1">Uncharacterized protein</fullName>
    </submittedName>
</protein>
<dbReference type="EMBL" id="VIFK01000332">
    <property type="protein sequence ID" value="TQE96699.1"/>
    <property type="molecule type" value="Genomic_DNA"/>
</dbReference>
<proteinExistence type="predicted"/>
<accession>A0A540VIX5</accession>
<comment type="caution">
    <text evidence="1">The sequence shown here is derived from an EMBL/GenBank/DDBJ whole genome shotgun (WGS) entry which is preliminary data.</text>
</comment>
<dbReference type="AlphaFoldDB" id="A0A540VIX5"/>
<name>A0A540VIX5_9GAMM</name>
<evidence type="ECO:0000313" key="1">
    <source>
        <dbReference type="EMBL" id="TQE96699.1"/>
    </source>
</evidence>
<reference evidence="1 2" key="1">
    <citation type="submission" date="2019-06" db="EMBL/GenBank/DDBJ databases">
        <title>Metagenome assembled Genome of Spiribacter salinus SL48-SHIP from the microbial mat of Salt Lake 48 (Novosibirsk region, Russia).</title>
        <authorList>
            <person name="Shipova A."/>
            <person name="Rozanov A.S."/>
            <person name="Bryanskaya A.V."/>
            <person name="Peltek S.E."/>
        </authorList>
    </citation>
    <scope>NUCLEOTIDE SEQUENCE [LARGE SCALE GENOMIC DNA]</scope>
    <source>
        <strain evidence="1">SL48-SHIP-2</strain>
    </source>
</reference>
<dbReference type="Proteomes" id="UP000315400">
    <property type="component" value="Unassembled WGS sequence"/>
</dbReference>
<sequence>MSTPQLAAGDSICCHLLPPAVNAGALKQGLQALFSLHTLRRIHAAQVVFARGFRARRMPGNIEIPGIRGRRLSPVSLRDVRAKETGASCEDVDWFR</sequence>